<dbReference type="GO" id="GO:0006352">
    <property type="term" value="P:DNA-templated transcription initiation"/>
    <property type="evidence" value="ECO:0007669"/>
    <property type="project" value="InterPro"/>
</dbReference>
<dbReference type="AlphaFoldDB" id="A0A344J6D0"/>
<evidence type="ECO:0000256" key="10">
    <source>
        <dbReference type="PIRNR" id="PIRNR000774"/>
    </source>
</evidence>
<dbReference type="Pfam" id="PF04552">
    <property type="entry name" value="Sigma54_DBD"/>
    <property type="match status" value="1"/>
</dbReference>
<evidence type="ECO:0000256" key="7">
    <source>
        <dbReference type="ARBA" id="ARBA00023082"/>
    </source>
</evidence>
<keyword evidence="7 10" id="KW-0731">Sigma factor</keyword>
<keyword evidence="4 10" id="KW-0808">Transferase</keyword>
<dbReference type="PROSITE" id="PS00718">
    <property type="entry name" value="SIGMA54_2"/>
    <property type="match status" value="1"/>
</dbReference>
<dbReference type="GO" id="GO:0001216">
    <property type="term" value="F:DNA-binding transcription activator activity"/>
    <property type="evidence" value="ECO:0007669"/>
    <property type="project" value="InterPro"/>
</dbReference>
<dbReference type="GO" id="GO:0016987">
    <property type="term" value="F:sigma factor activity"/>
    <property type="evidence" value="ECO:0007669"/>
    <property type="project" value="UniProtKB-KW"/>
</dbReference>
<dbReference type="GO" id="GO:0000428">
    <property type="term" value="C:DNA-directed RNA polymerase complex"/>
    <property type="evidence" value="ECO:0007669"/>
    <property type="project" value="UniProtKB-KW"/>
</dbReference>
<dbReference type="NCBIfam" id="NF004595">
    <property type="entry name" value="PRK05932.1-2"/>
    <property type="match status" value="1"/>
</dbReference>
<dbReference type="InterPro" id="IPR000394">
    <property type="entry name" value="RNA_pol_sigma_54"/>
</dbReference>
<dbReference type="NCBIfam" id="TIGR02395">
    <property type="entry name" value="rpoN_sigma"/>
    <property type="match status" value="1"/>
</dbReference>
<dbReference type="NCBIfam" id="NF009118">
    <property type="entry name" value="PRK12469.1"/>
    <property type="match status" value="1"/>
</dbReference>
<keyword evidence="15" id="KW-1185">Reference proteome</keyword>
<dbReference type="InterPro" id="IPR007046">
    <property type="entry name" value="RNA_pol_sigma_54_core-bd"/>
</dbReference>
<dbReference type="Gene3D" id="1.10.10.1330">
    <property type="entry name" value="RNA polymerase sigma-54 factor, core-binding domain"/>
    <property type="match status" value="1"/>
</dbReference>
<feature type="compositionally biased region" description="Basic and acidic residues" evidence="11">
    <location>
        <begin position="79"/>
        <end position="96"/>
    </location>
</feature>
<evidence type="ECO:0000256" key="1">
    <source>
        <dbReference type="ARBA" id="ARBA00008798"/>
    </source>
</evidence>
<dbReference type="InterPro" id="IPR007634">
    <property type="entry name" value="RNA_pol_sigma_54_DNA-bd"/>
</dbReference>
<dbReference type="PIRSF" id="PIRSF000774">
    <property type="entry name" value="RpoN"/>
    <property type="match status" value="1"/>
</dbReference>
<comment type="similarity">
    <text evidence="1 10">Belongs to the sigma-54 factor family.</text>
</comment>
<dbReference type="Pfam" id="PF00309">
    <property type="entry name" value="Sigma54_AID"/>
    <property type="match status" value="1"/>
</dbReference>
<dbReference type="KEGG" id="lue:DCD74_07760"/>
<evidence type="ECO:0000256" key="9">
    <source>
        <dbReference type="ARBA" id="ARBA00023163"/>
    </source>
</evidence>
<evidence type="ECO:0000256" key="4">
    <source>
        <dbReference type="ARBA" id="ARBA00022679"/>
    </source>
</evidence>
<keyword evidence="9 10" id="KW-0804">Transcription</keyword>
<evidence type="ECO:0000256" key="3">
    <source>
        <dbReference type="ARBA" id="ARBA00022478"/>
    </source>
</evidence>
<evidence type="ECO:0000256" key="11">
    <source>
        <dbReference type="SAM" id="MobiDB-lite"/>
    </source>
</evidence>
<dbReference type="GO" id="GO:0016779">
    <property type="term" value="F:nucleotidyltransferase activity"/>
    <property type="evidence" value="ECO:0007669"/>
    <property type="project" value="UniProtKB-KW"/>
</dbReference>
<keyword evidence="8 10" id="KW-0238">DNA-binding</keyword>
<evidence type="ECO:0000259" key="13">
    <source>
        <dbReference type="Pfam" id="PF04963"/>
    </source>
</evidence>
<dbReference type="PANTHER" id="PTHR32248">
    <property type="entry name" value="RNA POLYMERASE SIGMA-54 FACTOR"/>
    <property type="match status" value="1"/>
</dbReference>
<dbReference type="PROSITE" id="PS50044">
    <property type="entry name" value="SIGMA54_3"/>
    <property type="match status" value="1"/>
</dbReference>
<comment type="function">
    <text evidence="10">Sigma factors are initiation factors that promote the attachment of RNA polymerase to specific initiation sites and are then released.</text>
</comment>
<dbReference type="Proteomes" id="UP000251842">
    <property type="component" value="Chromosome"/>
</dbReference>
<keyword evidence="3 10" id="KW-0240">DNA-directed RNA polymerase</keyword>
<evidence type="ECO:0000313" key="15">
    <source>
        <dbReference type="Proteomes" id="UP000251842"/>
    </source>
</evidence>
<feature type="region of interest" description="Disordered" evidence="11">
    <location>
        <begin position="61"/>
        <end position="121"/>
    </location>
</feature>
<evidence type="ECO:0000256" key="5">
    <source>
        <dbReference type="ARBA" id="ARBA00022695"/>
    </source>
</evidence>
<evidence type="ECO:0000256" key="8">
    <source>
        <dbReference type="ARBA" id="ARBA00023125"/>
    </source>
</evidence>
<proteinExistence type="inferred from homology"/>
<feature type="domain" description="RNA polymerase sigma factor 54 core-binding" evidence="13">
    <location>
        <begin position="118"/>
        <end position="310"/>
    </location>
</feature>
<dbReference type="EMBL" id="CP029556">
    <property type="protein sequence ID" value="AXA84590.1"/>
    <property type="molecule type" value="Genomic_DNA"/>
</dbReference>
<feature type="domain" description="RNA polymerase sigma factor 54 DNA-binding" evidence="12">
    <location>
        <begin position="324"/>
        <end position="479"/>
    </location>
</feature>
<dbReference type="OrthoDB" id="9814402at2"/>
<dbReference type="Gene3D" id="1.10.10.60">
    <property type="entry name" value="Homeodomain-like"/>
    <property type="match status" value="1"/>
</dbReference>
<sequence>MKQHLTASQSQHLALTPQLRQALAVLQMSASELEAELANAVESNPLLEWAEDARPLELADPAVRNDPVEGPVAPTASDEEQHWEGDDIRDEWRETGEEWVSSSSGGSHDEDDDNPAERQVAEESLQQYLSWQLRLTALSPRDQQIGLALIDAIDDDGYLREPLDAIRAMLAPEIVVGEDEVLAVLHLVQQLDPPGSGSRDLGECLSVQLRRLPPDTPMLALALRICAEAIERLPKIGVEGIARAFDCTVAEAEQAVALVRTLDPRPGSQVGGIAHDTYVLPDAVIWRQRGLWHAALAGHARPRVSINRDYAQMAATAGGNDGHYLRGCLQEARWLLKNIEQRGETLLRVVNCLIREQAGFLEFGQQALRPLTLREIAGQLDLHESTISRAIARKYVRTPRGTIALRDFFASGIDTGAGEASSTAIQSMIRTLIEGENPRKPLSDAALAEMLKGNGIPVARRTVAKYREALHIPASSQRVRLG</sequence>
<dbReference type="GO" id="GO:0003677">
    <property type="term" value="F:DNA binding"/>
    <property type="evidence" value="ECO:0007669"/>
    <property type="project" value="UniProtKB-KW"/>
</dbReference>
<evidence type="ECO:0000313" key="14">
    <source>
        <dbReference type="EMBL" id="AXA84590.1"/>
    </source>
</evidence>
<keyword evidence="5 10" id="KW-0548">Nucleotidyltransferase</keyword>
<organism evidence="14 15">
    <name type="scientific">Solilutibacter oculi</name>
    <dbReference type="NCBI Taxonomy" id="2698682"/>
    <lineage>
        <taxon>Bacteria</taxon>
        <taxon>Pseudomonadati</taxon>
        <taxon>Pseudomonadota</taxon>
        <taxon>Gammaproteobacteria</taxon>
        <taxon>Lysobacterales</taxon>
        <taxon>Lysobacteraceae</taxon>
        <taxon>Solilutibacter</taxon>
    </lineage>
</organism>
<accession>A0A344J6D0</accession>
<evidence type="ECO:0000259" key="12">
    <source>
        <dbReference type="Pfam" id="PF04552"/>
    </source>
</evidence>
<reference evidence="15" key="1">
    <citation type="submission" date="2018-05" db="EMBL/GenBank/DDBJ databases">
        <title>Luteimonas pekinense sp. nov., isolated from human Meibomian gland secretions, Beijing, China.</title>
        <authorList>
            <person name="Wen T."/>
            <person name="Bai H."/>
            <person name="Lv H."/>
        </authorList>
    </citation>
    <scope>NUCLEOTIDE SEQUENCE [LARGE SCALE GENOMIC DNA]</scope>
    <source>
        <strain evidence="15">83-4</strain>
    </source>
</reference>
<dbReference type="Pfam" id="PF04963">
    <property type="entry name" value="Sigma54_CBD"/>
    <property type="match status" value="1"/>
</dbReference>
<keyword evidence="6 10" id="KW-0805">Transcription regulation</keyword>
<evidence type="ECO:0000256" key="2">
    <source>
        <dbReference type="ARBA" id="ARBA00019942"/>
    </source>
</evidence>
<dbReference type="InterPro" id="IPR038709">
    <property type="entry name" value="RpoN_core-bd_sf"/>
</dbReference>
<gene>
    <name evidence="14" type="ORF">DCD74_07760</name>
</gene>
<dbReference type="PROSITE" id="PS00717">
    <property type="entry name" value="SIGMA54_1"/>
    <property type="match status" value="1"/>
</dbReference>
<dbReference type="PANTHER" id="PTHR32248:SF4">
    <property type="entry name" value="RNA POLYMERASE SIGMA-54 FACTOR"/>
    <property type="match status" value="1"/>
</dbReference>
<dbReference type="PRINTS" id="PR00045">
    <property type="entry name" value="SIGMA54FCT"/>
</dbReference>
<name>A0A344J6D0_9GAMM</name>
<evidence type="ECO:0000256" key="6">
    <source>
        <dbReference type="ARBA" id="ARBA00023015"/>
    </source>
</evidence>
<protein>
    <recommendedName>
        <fullName evidence="2 10">RNA polymerase sigma-54 factor</fullName>
    </recommendedName>
</protein>